<dbReference type="SUPFAM" id="SSF81296">
    <property type="entry name" value="E set domains"/>
    <property type="match status" value="1"/>
</dbReference>
<dbReference type="Gene3D" id="2.60.40.10">
    <property type="entry name" value="Immunoglobulins"/>
    <property type="match status" value="1"/>
</dbReference>
<dbReference type="GO" id="GO:0034097">
    <property type="term" value="P:response to cytokine"/>
    <property type="evidence" value="ECO:0007669"/>
    <property type="project" value="TreeGrafter"/>
</dbReference>
<keyword evidence="4" id="KW-1185">Reference proteome</keyword>
<dbReference type="GO" id="GO:0005634">
    <property type="term" value="C:nucleus"/>
    <property type="evidence" value="ECO:0007669"/>
    <property type="project" value="TreeGrafter"/>
</dbReference>
<dbReference type="AlphaFoldDB" id="A0AAV7Y0Y1"/>
<dbReference type="GO" id="GO:0033554">
    <property type="term" value="P:cellular response to stress"/>
    <property type="evidence" value="ECO:0007669"/>
    <property type="project" value="TreeGrafter"/>
</dbReference>
<evidence type="ECO:0000259" key="2">
    <source>
        <dbReference type="PROSITE" id="PS50254"/>
    </source>
</evidence>
<protein>
    <recommendedName>
        <fullName evidence="2">RHD domain-containing protein</fullName>
    </recommendedName>
</protein>
<reference evidence="3" key="1">
    <citation type="submission" date="2022-12" db="EMBL/GenBank/DDBJ databases">
        <title>Chromosome-level genome assembly of the bean flower thrips Megalurothrips usitatus.</title>
        <authorList>
            <person name="Ma L."/>
            <person name="Liu Q."/>
            <person name="Li H."/>
            <person name="Cai W."/>
        </authorList>
    </citation>
    <scope>NUCLEOTIDE SEQUENCE</scope>
    <source>
        <strain evidence="3">Cailab_2022a</strain>
    </source>
</reference>
<feature type="domain" description="RHD" evidence="2">
    <location>
        <begin position="119"/>
        <end position="291"/>
    </location>
</feature>
<dbReference type="GO" id="GO:0045087">
    <property type="term" value="P:innate immune response"/>
    <property type="evidence" value="ECO:0007669"/>
    <property type="project" value="TreeGrafter"/>
</dbReference>
<dbReference type="Pfam" id="PF16179">
    <property type="entry name" value="RHD_dimer"/>
    <property type="match status" value="1"/>
</dbReference>
<evidence type="ECO:0000313" key="4">
    <source>
        <dbReference type="Proteomes" id="UP001075354"/>
    </source>
</evidence>
<organism evidence="3 4">
    <name type="scientific">Megalurothrips usitatus</name>
    <name type="common">bean blossom thrips</name>
    <dbReference type="NCBI Taxonomy" id="439358"/>
    <lineage>
        <taxon>Eukaryota</taxon>
        <taxon>Metazoa</taxon>
        <taxon>Ecdysozoa</taxon>
        <taxon>Arthropoda</taxon>
        <taxon>Hexapoda</taxon>
        <taxon>Insecta</taxon>
        <taxon>Pterygota</taxon>
        <taxon>Neoptera</taxon>
        <taxon>Paraneoptera</taxon>
        <taxon>Thysanoptera</taxon>
        <taxon>Terebrantia</taxon>
        <taxon>Thripoidea</taxon>
        <taxon>Thripidae</taxon>
        <taxon>Megalurothrips</taxon>
    </lineage>
</organism>
<proteinExistence type="predicted"/>
<dbReference type="GO" id="GO:0038061">
    <property type="term" value="P:non-canonical NF-kappaB signal transduction"/>
    <property type="evidence" value="ECO:0007669"/>
    <property type="project" value="TreeGrafter"/>
</dbReference>
<evidence type="ECO:0000313" key="3">
    <source>
        <dbReference type="EMBL" id="KAJ1531033.1"/>
    </source>
</evidence>
<name>A0AAV7Y0Y1_9NEOP</name>
<dbReference type="Pfam" id="PF00554">
    <property type="entry name" value="RHD_DNA_bind"/>
    <property type="match status" value="1"/>
</dbReference>
<dbReference type="InterPro" id="IPR002909">
    <property type="entry name" value="IPT_dom"/>
</dbReference>
<dbReference type="GO" id="GO:0048468">
    <property type="term" value="P:cell development"/>
    <property type="evidence" value="ECO:0007669"/>
    <property type="project" value="UniProtKB-ARBA"/>
</dbReference>
<dbReference type="InterPro" id="IPR000451">
    <property type="entry name" value="NFkB/Dor"/>
</dbReference>
<dbReference type="InterPro" id="IPR037059">
    <property type="entry name" value="RHD_DNA_bind_dom_sf"/>
</dbReference>
<comment type="caution">
    <text evidence="3">The sequence shown here is derived from an EMBL/GenBank/DDBJ whole genome shotgun (WGS) entry which is preliminary data.</text>
</comment>
<feature type="compositionally biased region" description="Basic and acidic residues" evidence="1">
    <location>
        <begin position="94"/>
        <end position="109"/>
    </location>
</feature>
<dbReference type="Proteomes" id="UP001075354">
    <property type="component" value="Chromosome 2"/>
</dbReference>
<dbReference type="Gene3D" id="2.60.40.340">
    <property type="entry name" value="Rel homology domain (RHD), DNA-binding domain"/>
    <property type="match status" value="1"/>
</dbReference>
<evidence type="ECO:0000256" key="1">
    <source>
        <dbReference type="SAM" id="MobiDB-lite"/>
    </source>
</evidence>
<dbReference type="PANTHER" id="PTHR24169">
    <property type="entry name" value="NUCLEAR FACTOR NF-KAPPA-B PROTEIN"/>
    <property type="match status" value="1"/>
</dbReference>
<dbReference type="InterPro" id="IPR032397">
    <property type="entry name" value="RHD_dimer"/>
</dbReference>
<dbReference type="EMBL" id="JAPTSV010000002">
    <property type="protein sequence ID" value="KAJ1531033.1"/>
    <property type="molecule type" value="Genomic_DNA"/>
</dbReference>
<sequence length="516" mass="56865">MSTMSDDVLQDVLSDSGVISLAVALEEAYRKEELANAASGFEATTESPGPGHSSYTLQNTPGAMILEESAQQVQFPYKSELFFPGTSGPNNDVLEDREPNAPSEFEARTETGCGSYIPPNTPRIKILEEPAQQVRFRYESEKLFPGTPGQSSNSTNKTFPTIQIQHYKGPSIAVVVSCVSKDLPVRAHPHSLVGENCKDGIFRQRITSDDMDGMTISFPKLNIQCTKKKNVKEKLMIRQKRRVDPFEAGFAHCEEEIDMDSVRLCFQVFLHDNTPLKPVVSQPIFNRKLFSNLNICEISYSSASVEGGKKRMLFCDKINKDDIEIVFFEETDGIRTWEACVDIKPSHVHRGCGIIFETPAYKNIHVDEPVLVYMQLRQRTTKATGEPRVFTLTPKPESPRKKRRYDTTWLSQDVEKTLLGMIQKQSVAETRQPIPDAAETLSTPAAGQLSLVCPNFDTAGEAAYGNAVFGRFHDAGVAHGGGGFSGGPRSAPSTTRPESAALLLHPASSAVAQCQP</sequence>
<dbReference type="InterPro" id="IPR013783">
    <property type="entry name" value="Ig-like_fold"/>
</dbReference>
<dbReference type="GO" id="GO:0045944">
    <property type="term" value="P:positive regulation of transcription by RNA polymerase II"/>
    <property type="evidence" value="ECO:0007669"/>
    <property type="project" value="TreeGrafter"/>
</dbReference>
<dbReference type="InterPro" id="IPR014756">
    <property type="entry name" value="Ig_E-set"/>
</dbReference>
<dbReference type="InterPro" id="IPR008967">
    <property type="entry name" value="p53-like_TF_DNA-bd_sf"/>
</dbReference>
<dbReference type="GO" id="GO:0000978">
    <property type="term" value="F:RNA polymerase II cis-regulatory region sequence-specific DNA binding"/>
    <property type="evidence" value="ECO:0007669"/>
    <property type="project" value="TreeGrafter"/>
</dbReference>
<dbReference type="GO" id="GO:0048731">
    <property type="term" value="P:system development"/>
    <property type="evidence" value="ECO:0007669"/>
    <property type="project" value="UniProtKB-ARBA"/>
</dbReference>
<dbReference type="InterPro" id="IPR011539">
    <property type="entry name" value="RHD_DNA_bind_dom"/>
</dbReference>
<accession>A0AAV7Y0Y1</accession>
<dbReference type="SUPFAM" id="SSF49417">
    <property type="entry name" value="p53-like transcription factors"/>
    <property type="match status" value="1"/>
</dbReference>
<dbReference type="GO" id="GO:0000981">
    <property type="term" value="F:DNA-binding transcription factor activity, RNA polymerase II-specific"/>
    <property type="evidence" value="ECO:0007669"/>
    <property type="project" value="TreeGrafter"/>
</dbReference>
<dbReference type="GO" id="GO:0005737">
    <property type="term" value="C:cytoplasm"/>
    <property type="evidence" value="ECO:0007669"/>
    <property type="project" value="InterPro"/>
</dbReference>
<gene>
    <name evidence="3" type="ORF">ONE63_005863</name>
</gene>
<feature type="region of interest" description="Disordered" evidence="1">
    <location>
        <begin position="86"/>
        <end position="122"/>
    </location>
</feature>
<dbReference type="PRINTS" id="PR00057">
    <property type="entry name" value="NFKBTNSCPFCT"/>
</dbReference>
<dbReference type="GO" id="GO:0007249">
    <property type="term" value="P:canonical NF-kappaB signal transduction"/>
    <property type="evidence" value="ECO:0007669"/>
    <property type="project" value="TreeGrafter"/>
</dbReference>
<dbReference type="SMART" id="SM00429">
    <property type="entry name" value="IPT"/>
    <property type="match status" value="1"/>
</dbReference>
<dbReference type="PANTHER" id="PTHR24169:SF25">
    <property type="entry name" value="DORSAL-RELATED IMMUNITY FACTOR DIF-RELATED"/>
    <property type="match status" value="1"/>
</dbReference>
<dbReference type="PROSITE" id="PS50254">
    <property type="entry name" value="REL_2"/>
    <property type="match status" value="1"/>
</dbReference>